<evidence type="ECO:0000313" key="3">
    <source>
        <dbReference type="Proteomes" id="UP000594261"/>
    </source>
</evidence>
<dbReference type="Gramene" id="QL02p078737:mrna">
    <property type="protein sequence ID" value="QL02p078737:mrna"/>
    <property type="gene ID" value="QL02p078737"/>
</dbReference>
<dbReference type="Pfam" id="PF03478">
    <property type="entry name" value="Beta-prop_KIB1-4"/>
    <property type="match status" value="1"/>
</dbReference>
<feature type="domain" description="KIB1-4 beta-propeller" evidence="1">
    <location>
        <begin position="58"/>
        <end position="207"/>
    </location>
</feature>
<dbReference type="InParanoid" id="A0A7N2L0J2"/>
<evidence type="ECO:0000259" key="1">
    <source>
        <dbReference type="Pfam" id="PF03478"/>
    </source>
</evidence>
<dbReference type="EnsemblPlants" id="QL02p078737:mrna">
    <property type="protein sequence ID" value="QL02p078737:mrna"/>
    <property type="gene ID" value="QL02p078737"/>
</dbReference>
<accession>A0A7N2L0J2</accession>
<protein>
    <recommendedName>
        <fullName evidence="1">KIB1-4 beta-propeller domain-containing protein</fullName>
    </recommendedName>
</protein>
<dbReference type="InterPro" id="IPR005174">
    <property type="entry name" value="KIB1-4_b-propeller"/>
</dbReference>
<evidence type="ECO:0000313" key="2">
    <source>
        <dbReference type="EnsemblPlants" id="QL02p078737:mrna"/>
    </source>
</evidence>
<dbReference type="PANTHER" id="PTHR45463:SF8">
    <property type="entry name" value="OS09G0392200 PROTEIN"/>
    <property type="match status" value="1"/>
</dbReference>
<reference evidence="3" key="1">
    <citation type="journal article" date="2016" name="G3 (Bethesda)">
        <title>First Draft Assembly and Annotation of the Genome of a California Endemic Oak Quercus lobata Nee (Fagaceae).</title>
        <authorList>
            <person name="Sork V.L."/>
            <person name="Fitz-Gibbon S.T."/>
            <person name="Puiu D."/>
            <person name="Crepeau M."/>
            <person name="Gugger P.F."/>
            <person name="Sherman R."/>
            <person name="Stevens K."/>
            <person name="Langley C.H."/>
            <person name="Pellegrini M."/>
            <person name="Salzberg S.L."/>
        </authorList>
    </citation>
    <scope>NUCLEOTIDE SEQUENCE [LARGE SCALE GENOMIC DNA]</scope>
    <source>
        <strain evidence="3">cv. SW786</strain>
    </source>
</reference>
<dbReference type="PANTHER" id="PTHR45463">
    <property type="entry name" value="OS09G0392200 PROTEIN"/>
    <property type="match status" value="1"/>
</dbReference>
<dbReference type="AlphaFoldDB" id="A0A7N2L0J2"/>
<sequence length="258" mass="29689">MMDNNNWPWLKLPKDLLHQINKWLGSIDYLLFAYVVQVFKSLLPSLVGKELFRISFGYLIIIDKSTDAKWTAFHYNDKLRSSPINAPWTIANGAISNGKIYVISSHGKIGVLNLNSPPNMTPLEVECIANLKGEPCLLGYDQKLLLIDKSGSNFEVYELNFMKMEWVKMSNFKRSSFVLFLGFSKKSRFSSITRSNDSQQSSNCTYSFGLEGDYILLEMLDCSNHECSRLPFMRRKYIRSSGVLPFWYFPCQSFSVED</sequence>
<dbReference type="Proteomes" id="UP000594261">
    <property type="component" value="Chromosome 2"/>
</dbReference>
<keyword evidence="3" id="KW-1185">Reference proteome</keyword>
<reference evidence="2" key="2">
    <citation type="submission" date="2021-01" db="UniProtKB">
        <authorList>
            <consortium name="EnsemblPlants"/>
        </authorList>
    </citation>
    <scope>IDENTIFICATION</scope>
</reference>
<proteinExistence type="predicted"/>
<name>A0A7N2L0J2_QUELO</name>
<organism evidence="2 3">
    <name type="scientific">Quercus lobata</name>
    <name type="common">Valley oak</name>
    <dbReference type="NCBI Taxonomy" id="97700"/>
    <lineage>
        <taxon>Eukaryota</taxon>
        <taxon>Viridiplantae</taxon>
        <taxon>Streptophyta</taxon>
        <taxon>Embryophyta</taxon>
        <taxon>Tracheophyta</taxon>
        <taxon>Spermatophyta</taxon>
        <taxon>Magnoliopsida</taxon>
        <taxon>eudicotyledons</taxon>
        <taxon>Gunneridae</taxon>
        <taxon>Pentapetalae</taxon>
        <taxon>rosids</taxon>
        <taxon>fabids</taxon>
        <taxon>Fagales</taxon>
        <taxon>Fagaceae</taxon>
        <taxon>Quercus</taxon>
    </lineage>
</organism>